<keyword evidence="5" id="KW-0472">Membrane</keyword>
<dbReference type="SUPFAM" id="SSF51905">
    <property type="entry name" value="FAD/NAD(P)-binding domain"/>
    <property type="match status" value="1"/>
</dbReference>
<organism evidence="7 8">
    <name type="scientific">Triparma columacea</name>
    <dbReference type="NCBI Taxonomy" id="722753"/>
    <lineage>
        <taxon>Eukaryota</taxon>
        <taxon>Sar</taxon>
        <taxon>Stramenopiles</taxon>
        <taxon>Ochrophyta</taxon>
        <taxon>Bolidophyceae</taxon>
        <taxon>Parmales</taxon>
        <taxon>Triparmaceae</taxon>
        <taxon>Triparma</taxon>
    </lineage>
</organism>
<dbReference type="GO" id="GO:0071949">
    <property type="term" value="F:FAD binding"/>
    <property type="evidence" value="ECO:0007669"/>
    <property type="project" value="InterPro"/>
</dbReference>
<evidence type="ECO:0000259" key="6">
    <source>
        <dbReference type="Pfam" id="PF01494"/>
    </source>
</evidence>
<dbReference type="OrthoDB" id="655030at2759"/>
<dbReference type="EMBL" id="BRYA01000837">
    <property type="protein sequence ID" value="GMI33892.1"/>
    <property type="molecule type" value="Genomic_DNA"/>
</dbReference>
<dbReference type="PANTHER" id="PTHR46972:SF1">
    <property type="entry name" value="FAD DEPENDENT OXIDOREDUCTASE DOMAIN-CONTAINING PROTEIN"/>
    <property type="match status" value="1"/>
</dbReference>
<evidence type="ECO:0000313" key="7">
    <source>
        <dbReference type="EMBL" id="GMI33892.1"/>
    </source>
</evidence>
<proteinExistence type="predicted"/>
<keyword evidence="5" id="KW-1133">Transmembrane helix</keyword>
<dbReference type="Pfam" id="PF01494">
    <property type="entry name" value="FAD_binding_3"/>
    <property type="match status" value="1"/>
</dbReference>
<evidence type="ECO:0000256" key="1">
    <source>
        <dbReference type="ARBA" id="ARBA00022630"/>
    </source>
</evidence>
<keyword evidence="1" id="KW-0285">Flavoprotein</keyword>
<dbReference type="InterPro" id="IPR002938">
    <property type="entry name" value="FAD-bd"/>
</dbReference>
<keyword evidence="3" id="KW-0560">Oxidoreductase</keyword>
<protein>
    <recommendedName>
        <fullName evidence="6">FAD-binding domain-containing protein</fullName>
    </recommendedName>
</protein>
<reference evidence="8" key="1">
    <citation type="journal article" date="2023" name="Commun. Biol.">
        <title>Genome analysis of Parmales, the sister group of diatoms, reveals the evolutionary specialization of diatoms from phago-mixotrophs to photoautotrophs.</title>
        <authorList>
            <person name="Ban H."/>
            <person name="Sato S."/>
            <person name="Yoshikawa S."/>
            <person name="Yamada K."/>
            <person name="Nakamura Y."/>
            <person name="Ichinomiya M."/>
            <person name="Sato N."/>
            <person name="Blanc-Mathieu R."/>
            <person name="Endo H."/>
            <person name="Kuwata A."/>
            <person name="Ogata H."/>
        </authorList>
    </citation>
    <scope>NUCLEOTIDE SEQUENCE [LARGE SCALE GENOMIC DNA]</scope>
</reference>
<dbReference type="Proteomes" id="UP001165065">
    <property type="component" value="Unassembled WGS sequence"/>
</dbReference>
<dbReference type="GO" id="GO:0004497">
    <property type="term" value="F:monooxygenase activity"/>
    <property type="evidence" value="ECO:0007669"/>
    <property type="project" value="UniProtKB-KW"/>
</dbReference>
<keyword evidence="8" id="KW-1185">Reference proteome</keyword>
<accession>A0A9W7G5I9</accession>
<evidence type="ECO:0000256" key="5">
    <source>
        <dbReference type="SAM" id="Phobius"/>
    </source>
</evidence>
<keyword evidence="5" id="KW-0812">Transmembrane</keyword>
<evidence type="ECO:0000313" key="8">
    <source>
        <dbReference type="Proteomes" id="UP001165065"/>
    </source>
</evidence>
<name>A0A9W7G5I9_9STRA</name>
<feature type="transmembrane region" description="Helical" evidence="5">
    <location>
        <begin position="12"/>
        <end position="33"/>
    </location>
</feature>
<dbReference type="InterPro" id="IPR036188">
    <property type="entry name" value="FAD/NAD-bd_sf"/>
</dbReference>
<evidence type="ECO:0000256" key="2">
    <source>
        <dbReference type="ARBA" id="ARBA00022827"/>
    </source>
</evidence>
<dbReference type="PRINTS" id="PR00420">
    <property type="entry name" value="RNGMNOXGNASE"/>
</dbReference>
<evidence type="ECO:0000256" key="4">
    <source>
        <dbReference type="ARBA" id="ARBA00023033"/>
    </source>
</evidence>
<keyword evidence="4" id="KW-0503">Monooxygenase</keyword>
<dbReference type="Gene3D" id="3.50.50.60">
    <property type="entry name" value="FAD/NAD(P)-binding domain"/>
    <property type="match status" value="1"/>
</dbReference>
<gene>
    <name evidence="7" type="ORF">TrCOL_g5243</name>
</gene>
<dbReference type="PANTHER" id="PTHR46972">
    <property type="entry name" value="MONOOXYGENASE ASQM-RELATED"/>
    <property type="match status" value="1"/>
</dbReference>
<feature type="domain" description="FAD-binding" evidence="6">
    <location>
        <begin position="132"/>
        <end position="365"/>
    </location>
</feature>
<sequence length="526" mass="58332">MYNMHQKDENRTKIHVVVIGGGLAGLSVLLAFLQHKKKHASDSSEGFRCDIYDRDVSIDARKNGYGLTLTYNPKGPLQALDVLEDLALLDSPSRSHYVFDSQGRVLGFYGNTFREDGILLPQRGNMRIARGEVRRVIFERIRSLGGEEQMHWGHEVSEVKRRDTDGKISVSFTNGVKVEGIDLLVGADGVRSKTLSLCLSAATFPTKIASTISPDPEPLGILLIIGVSTLDHPLLRQRGFHSVNGSTRLFLMPFSEGETMWQFSCALPNEEGTKLRRLGASELKKHVQSMMSEWHSPIPALIEETDIDTIWGTTLVDRDPSPFCSKGEKNDIVFIGDAAHAMSPFKGAGANQALLDGVQLVEHLVRGGGGKVRTSALNFERVMIQRSRVKDSRLAAIELHSERVLNASAHAFTGLSDEQWAGLSEVLEKRGIRASEGIDENIRDSMADLGIEFEATVKTKKKKSVDEEDVQTMFRAVLEGDFPTIRRLSLKDSRLLSLTTLDGANLKDLAKKKEIRKWFINDVGLR</sequence>
<comment type="caution">
    <text evidence="7">The sequence shown here is derived from an EMBL/GenBank/DDBJ whole genome shotgun (WGS) entry which is preliminary data.</text>
</comment>
<keyword evidence="2" id="KW-0274">FAD</keyword>
<evidence type="ECO:0000256" key="3">
    <source>
        <dbReference type="ARBA" id="ARBA00023002"/>
    </source>
</evidence>
<dbReference type="AlphaFoldDB" id="A0A9W7G5I9"/>